<evidence type="ECO:0000256" key="1">
    <source>
        <dbReference type="ARBA" id="ARBA00007381"/>
    </source>
</evidence>
<dbReference type="Proteomes" id="UP000887578">
    <property type="component" value="Unplaced"/>
</dbReference>
<dbReference type="PANTHER" id="PTHR19375">
    <property type="entry name" value="HEAT SHOCK PROTEIN 70KDA"/>
    <property type="match status" value="1"/>
</dbReference>
<keyword evidence="3 5" id="KW-0067">ATP-binding</keyword>
<reference evidence="7" key="1">
    <citation type="submission" date="2022-11" db="UniProtKB">
        <authorList>
            <consortium name="WormBaseParasite"/>
        </authorList>
    </citation>
    <scope>IDENTIFICATION</scope>
</reference>
<keyword evidence="4" id="KW-0143">Chaperone</keyword>
<evidence type="ECO:0000313" key="6">
    <source>
        <dbReference type="Proteomes" id="UP000887578"/>
    </source>
</evidence>
<dbReference type="Pfam" id="PF00012">
    <property type="entry name" value="HSP70"/>
    <property type="match status" value="3"/>
</dbReference>
<dbReference type="InterPro" id="IPR018181">
    <property type="entry name" value="Heat_shock_70_CS"/>
</dbReference>
<dbReference type="GO" id="GO:0140662">
    <property type="term" value="F:ATP-dependent protein folding chaperone"/>
    <property type="evidence" value="ECO:0007669"/>
    <property type="project" value="InterPro"/>
</dbReference>
<dbReference type="WBParaSite" id="PDA_v2.g6004.t1">
    <property type="protein sequence ID" value="PDA_v2.g6004.t1"/>
    <property type="gene ID" value="PDA_v2.g6004"/>
</dbReference>
<evidence type="ECO:0000256" key="3">
    <source>
        <dbReference type="ARBA" id="ARBA00022840"/>
    </source>
</evidence>
<name>A0A914QRA6_9BILA</name>
<comment type="similarity">
    <text evidence="1 5">Belongs to the heat shock protein 70 family.</text>
</comment>
<protein>
    <submittedName>
        <fullName evidence="7">Uncharacterized protein</fullName>
    </submittedName>
</protein>
<dbReference type="Gene3D" id="3.90.640.10">
    <property type="entry name" value="Actin, Chain A, domain 4"/>
    <property type="match status" value="2"/>
</dbReference>
<evidence type="ECO:0000256" key="2">
    <source>
        <dbReference type="ARBA" id="ARBA00022741"/>
    </source>
</evidence>
<evidence type="ECO:0000256" key="5">
    <source>
        <dbReference type="RuleBase" id="RU003322"/>
    </source>
</evidence>
<dbReference type="PRINTS" id="PR00301">
    <property type="entry name" value="HEATSHOCK70"/>
</dbReference>
<dbReference type="InterPro" id="IPR043129">
    <property type="entry name" value="ATPase_NBD"/>
</dbReference>
<dbReference type="Gene3D" id="3.30.30.30">
    <property type="match status" value="1"/>
</dbReference>
<keyword evidence="2 5" id="KW-0547">Nucleotide-binding</keyword>
<organism evidence="6 7">
    <name type="scientific">Panagrolaimus davidi</name>
    <dbReference type="NCBI Taxonomy" id="227884"/>
    <lineage>
        <taxon>Eukaryota</taxon>
        <taxon>Metazoa</taxon>
        <taxon>Ecdysozoa</taxon>
        <taxon>Nematoda</taxon>
        <taxon>Chromadorea</taxon>
        <taxon>Rhabditida</taxon>
        <taxon>Tylenchina</taxon>
        <taxon>Panagrolaimomorpha</taxon>
        <taxon>Panagrolaimoidea</taxon>
        <taxon>Panagrolaimidae</taxon>
        <taxon>Panagrolaimus</taxon>
    </lineage>
</organism>
<evidence type="ECO:0000313" key="7">
    <source>
        <dbReference type="WBParaSite" id="PDA_v2.g6004.t1"/>
    </source>
</evidence>
<proteinExistence type="inferred from homology"/>
<dbReference type="SUPFAM" id="SSF53067">
    <property type="entry name" value="Actin-like ATPase domain"/>
    <property type="match status" value="4"/>
</dbReference>
<dbReference type="GO" id="GO:0005524">
    <property type="term" value="F:ATP binding"/>
    <property type="evidence" value="ECO:0007669"/>
    <property type="project" value="UniProtKB-KW"/>
</dbReference>
<dbReference type="PROSITE" id="PS01036">
    <property type="entry name" value="HSP70_3"/>
    <property type="match status" value="1"/>
</dbReference>
<evidence type="ECO:0000256" key="4">
    <source>
        <dbReference type="ARBA" id="ARBA00023186"/>
    </source>
</evidence>
<keyword evidence="6" id="KW-1185">Reference proteome</keyword>
<dbReference type="FunFam" id="3.30.420.40:FF:000046">
    <property type="entry name" value="Chaperone protein HscA"/>
    <property type="match status" value="1"/>
</dbReference>
<dbReference type="PROSITE" id="PS00297">
    <property type="entry name" value="HSP70_1"/>
    <property type="match status" value="1"/>
</dbReference>
<sequence length="605" mass="68284">MKKRTEDIQMKKLKEVVITVPMSFDDKQKEATRVAALLAGWETIHLLPDPIAAIFAYFTNKPIPNIFSSLLFDLGGDVGAIQHSDEFISITRTEFEQMANNLLIKIEETIVLFLNKSKYKNEWISKIILVGGSSRIPMIQKLLCETFPKAEYLCDKNPDEVLAVGAALYACQLERSSNTQYYLPTNLIIDFGKVDVVGIDLGTSTCCVAVSTTHGIDTVPLDNKERMLPSFIAYNEKNEIVGQLVVNRLKYYAESSVFDAKTFIGKSFNSVIPSNNWSFTLTQENRSNMDSKFEIIEDKNALIEVEAQREKILKSPEEISADLLKYLKKKIEDYQGKKLKEVVITVPMSFDDKQKEATRVAALLAGWETIHLLPDPIAAIFAYFTDKPIPNVSTILTFDLGGSTLEICVFKIESSKITLLSRISDTNLGGNNFDELLVDYVKNYLKTEFNISMFDGKHYEINRVCHKIKKDMSISYKQEFHFGDLRPDVEADIPITKKLLESLSADLLDIIQMKIHDALNNIKFENNQIDMVLPVGGGCRMPMIEKLLLKTFPASVHCNVYFPDESVAIGAALYAYDLMQNLRNDIPEKNTDESLAVANDKHIVK</sequence>
<accession>A0A914QRA6</accession>
<dbReference type="AlphaFoldDB" id="A0A914QRA6"/>
<dbReference type="InterPro" id="IPR013126">
    <property type="entry name" value="Hsp_70_fam"/>
</dbReference>
<dbReference type="GO" id="GO:0006950">
    <property type="term" value="P:response to stress"/>
    <property type="evidence" value="ECO:0007669"/>
    <property type="project" value="UniProtKB-ARBA"/>
</dbReference>
<dbReference type="Gene3D" id="3.30.420.40">
    <property type="match status" value="5"/>
</dbReference>